<evidence type="ECO:0000256" key="3">
    <source>
        <dbReference type="SAM" id="MobiDB-lite"/>
    </source>
</evidence>
<evidence type="ECO:0000259" key="4">
    <source>
        <dbReference type="Pfam" id="PF00881"/>
    </source>
</evidence>
<feature type="region of interest" description="Disordered" evidence="3">
    <location>
        <begin position="188"/>
        <end position="211"/>
    </location>
</feature>
<dbReference type="InterPro" id="IPR000415">
    <property type="entry name" value="Nitroreductase-like"/>
</dbReference>
<sequence>MPPHTATTTAAVHPLLADRWSPRSFDAAHTLGDGELVSLLEAARWAPSAYNAQPWRFLVGRRGDTTYLRILDALIPFNQEWAHASSLLVAAVAQERVEDGVPQPGPAYDTGLATAQLALQAHALGLHAHQMSGFDADALRASLGVPEGFRPLSVVAVGALAPAELLPPKLRERETAVRERRPGAETFFTHTWGTPLPVPPLTTRRHHQECR</sequence>
<name>A0AB39LTL9_9ACTN</name>
<keyword evidence="2" id="KW-0560">Oxidoreductase</keyword>
<dbReference type="EMBL" id="CP163429">
    <property type="protein sequence ID" value="XDP97436.1"/>
    <property type="molecule type" value="Genomic_DNA"/>
</dbReference>
<protein>
    <submittedName>
        <fullName evidence="5">Nitroreductase family protein</fullName>
    </submittedName>
</protein>
<evidence type="ECO:0000256" key="2">
    <source>
        <dbReference type="ARBA" id="ARBA00023002"/>
    </source>
</evidence>
<feature type="domain" description="Nitroreductase" evidence="4">
    <location>
        <begin position="17"/>
        <end position="65"/>
    </location>
</feature>
<dbReference type="RefSeq" id="WP_369160425.1">
    <property type="nucleotide sequence ID" value="NZ_CP163429.1"/>
</dbReference>
<dbReference type="AlphaFoldDB" id="A0AB39LTL9"/>
<dbReference type="Gene3D" id="3.40.109.10">
    <property type="entry name" value="NADH Oxidase"/>
    <property type="match status" value="1"/>
</dbReference>
<accession>A0AB39LTL9</accession>
<organism evidence="5">
    <name type="scientific">Streptomyces sp. R02</name>
    <dbReference type="NCBI Taxonomy" id="3238623"/>
    <lineage>
        <taxon>Bacteria</taxon>
        <taxon>Bacillati</taxon>
        <taxon>Actinomycetota</taxon>
        <taxon>Actinomycetes</taxon>
        <taxon>Kitasatosporales</taxon>
        <taxon>Streptomycetaceae</taxon>
        <taxon>Streptomyces</taxon>
    </lineage>
</organism>
<dbReference type="PANTHER" id="PTHR43673:SF10">
    <property type="entry name" value="NADH DEHYDROGENASE_NAD(P)H NITROREDUCTASE XCC3605-RELATED"/>
    <property type="match status" value="1"/>
</dbReference>
<evidence type="ECO:0000313" key="5">
    <source>
        <dbReference type="EMBL" id="XDP97436.1"/>
    </source>
</evidence>
<feature type="domain" description="Nitroreductase" evidence="4">
    <location>
        <begin position="79"/>
        <end position="158"/>
    </location>
</feature>
<reference evidence="5" key="1">
    <citation type="submission" date="2024-07" db="EMBL/GenBank/DDBJ databases">
        <authorList>
            <person name="Yu S.T."/>
        </authorList>
    </citation>
    <scope>NUCLEOTIDE SEQUENCE</scope>
    <source>
        <strain evidence="5">R02</strain>
    </source>
</reference>
<dbReference type="SUPFAM" id="SSF55469">
    <property type="entry name" value="FMN-dependent nitroreductase-like"/>
    <property type="match status" value="1"/>
</dbReference>
<dbReference type="GO" id="GO:0016491">
    <property type="term" value="F:oxidoreductase activity"/>
    <property type="evidence" value="ECO:0007669"/>
    <property type="project" value="UniProtKB-KW"/>
</dbReference>
<comment type="similarity">
    <text evidence="1">Belongs to the nitroreductase family.</text>
</comment>
<gene>
    <name evidence="5" type="ORF">AB5J57_29680</name>
</gene>
<dbReference type="Pfam" id="PF00881">
    <property type="entry name" value="Nitroreductase"/>
    <property type="match status" value="2"/>
</dbReference>
<dbReference type="PANTHER" id="PTHR43673">
    <property type="entry name" value="NAD(P)H NITROREDUCTASE YDGI-RELATED"/>
    <property type="match status" value="1"/>
</dbReference>
<dbReference type="InterPro" id="IPR029479">
    <property type="entry name" value="Nitroreductase"/>
</dbReference>
<dbReference type="CDD" id="cd02138">
    <property type="entry name" value="TdsD-like"/>
    <property type="match status" value="1"/>
</dbReference>
<proteinExistence type="inferred from homology"/>
<evidence type="ECO:0000256" key="1">
    <source>
        <dbReference type="ARBA" id="ARBA00007118"/>
    </source>
</evidence>